<name>A0A2T3NU64_9GAMM</name>
<dbReference type="PANTHER" id="PTHR35936:SF19">
    <property type="entry name" value="AMINO-ACID-BINDING PROTEIN YXEM-RELATED"/>
    <property type="match status" value="1"/>
</dbReference>
<dbReference type="Gene3D" id="3.40.190.10">
    <property type="entry name" value="Periplasmic binding protein-like II"/>
    <property type="match status" value="2"/>
</dbReference>
<reference evidence="5 6" key="1">
    <citation type="submission" date="2018-01" db="EMBL/GenBank/DDBJ databases">
        <title>Whole genome sequencing of Histamine producing bacteria.</title>
        <authorList>
            <person name="Butler K."/>
        </authorList>
    </citation>
    <scope>NUCLEOTIDE SEQUENCE [LARGE SCALE GENOMIC DNA]</scope>
    <source>
        <strain evidence="5 6">DSM 100436</strain>
    </source>
</reference>
<dbReference type="PANTHER" id="PTHR35936">
    <property type="entry name" value="MEMBRANE-BOUND LYTIC MUREIN TRANSGLYCOSYLASE F"/>
    <property type="match status" value="1"/>
</dbReference>
<proteinExistence type="inferred from homology"/>
<dbReference type="SMART" id="SM00062">
    <property type="entry name" value="PBPb"/>
    <property type="match status" value="1"/>
</dbReference>
<dbReference type="AlphaFoldDB" id="A0A2T3NU64"/>
<dbReference type="OrthoDB" id="7708309at2"/>
<protein>
    <recommendedName>
        <fullName evidence="4">Solute-binding protein family 3/N-terminal domain-containing protein</fullName>
    </recommendedName>
</protein>
<dbReference type="SUPFAM" id="SSF53850">
    <property type="entry name" value="Periplasmic binding protein-like II"/>
    <property type="match status" value="1"/>
</dbReference>
<evidence type="ECO:0000256" key="1">
    <source>
        <dbReference type="ARBA" id="ARBA00010333"/>
    </source>
</evidence>
<sequence length="258" mass="28758">MNKALSASLISLAALISTAVSAGEAYDNIKQNKEIKVGVTGDYMPFSEKLEDGQYIGIEHDLAAVFAKELGVKLTLVPTSWPTLMQDFQAGKFDIGMTGISINDARKQYAYFSTSYYNYGKTPITLCKNVEKFDSLEKIDQPSTTVIINEGGTNAIFARETLQQANLHVEPTNKYVYDRILDGTVDLMIPDSVEADYRARHWDELCRSMPDSEFTQSSIGTMMPQDEELQVEINRILAELEESGKLAEIIDKNMGIKI</sequence>
<evidence type="ECO:0000313" key="5">
    <source>
        <dbReference type="EMBL" id="PSW19807.1"/>
    </source>
</evidence>
<keyword evidence="2 3" id="KW-0732">Signal</keyword>
<dbReference type="Pfam" id="PF00497">
    <property type="entry name" value="SBP_bac_3"/>
    <property type="match status" value="1"/>
</dbReference>
<accession>A0A2T3NU64</accession>
<organism evidence="5 6">
    <name type="scientific">Photobacterium sanctipauli</name>
    <dbReference type="NCBI Taxonomy" id="1342794"/>
    <lineage>
        <taxon>Bacteria</taxon>
        <taxon>Pseudomonadati</taxon>
        <taxon>Pseudomonadota</taxon>
        <taxon>Gammaproteobacteria</taxon>
        <taxon>Vibrionales</taxon>
        <taxon>Vibrionaceae</taxon>
        <taxon>Photobacterium</taxon>
    </lineage>
</organism>
<feature type="signal peptide" evidence="3">
    <location>
        <begin position="1"/>
        <end position="22"/>
    </location>
</feature>
<feature type="chain" id="PRO_5015495083" description="Solute-binding protein family 3/N-terminal domain-containing protein" evidence="3">
    <location>
        <begin position="23"/>
        <end position="258"/>
    </location>
</feature>
<dbReference type="RefSeq" id="WP_036819490.1">
    <property type="nucleotide sequence ID" value="NZ_JGVO01000221.1"/>
</dbReference>
<evidence type="ECO:0000256" key="3">
    <source>
        <dbReference type="SAM" id="SignalP"/>
    </source>
</evidence>
<comment type="similarity">
    <text evidence="1">Belongs to the bacterial solute-binding protein 3 family.</text>
</comment>
<dbReference type="Proteomes" id="UP000241771">
    <property type="component" value="Unassembled WGS sequence"/>
</dbReference>
<evidence type="ECO:0000259" key="4">
    <source>
        <dbReference type="SMART" id="SM00062"/>
    </source>
</evidence>
<dbReference type="InterPro" id="IPR001638">
    <property type="entry name" value="Solute-binding_3/MltF_N"/>
</dbReference>
<feature type="domain" description="Solute-binding protein family 3/N-terminal" evidence="4">
    <location>
        <begin position="34"/>
        <end position="257"/>
    </location>
</feature>
<gene>
    <name evidence="5" type="ORF">C9I98_10095</name>
</gene>
<dbReference type="EMBL" id="PYMA01000005">
    <property type="protein sequence ID" value="PSW19807.1"/>
    <property type="molecule type" value="Genomic_DNA"/>
</dbReference>
<evidence type="ECO:0000256" key="2">
    <source>
        <dbReference type="ARBA" id="ARBA00022729"/>
    </source>
</evidence>
<evidence type="ECO:0000313" key="6">
    <source>
        <dbReference type="Proteomes" id="UP000241771"/>
    </source>
</evidence>
<comment type="caution">
    <text evidence="5">The sequence shown here is derived from an EMBL/GenBank/DDBJ whole genome shotgun (WGS) entry which is preliminary data.</text>
</comment>
<keyword evidence="6" id="KW-1185">Reference proteome</keyword>